<evidence type="ECO:0000313" key="2">
    <source>
        <dbReference type="EMBL" id="KAK8088453.1"/>
    </source>
</evidence>
<feature type="region of interest" description="Disordered" evidence="1">
    <location>
        <begin position="1"/>
        <end position="29"/>
    </location>
</feature>
<accession>A0ABR1WZ57</accession>
<evidence type="ECO:0000256" key="1">
    <source>
        <dbReference type="SAM" id="MobiDB-lite"/>
    </source>
</evidence>
<dbReference type="RefSeq" id="XP_066671347.1">
    <property type="nucleotide sequence ID" value="XM_066807729.1"/>
</dbReference>
<evidence type="ECO:0000313" key="3">
    <source>
        <dbReference type="Proteomes" id="UP001433268"/>
    </source>
</evidence>
<organism evidence="2 3">
    <name type="scientific">Apiospora hydei</name>
    <dbReference type="NCBI Taxonomy" id="1337664"/>
    <lineage>
        <taxon>Eukaryota</taxon>
        <taxon>Fungi</taxon>
        <taxon>Dikarya</taxon>
        <taxon>Ascomycota</taxon>
        <taxon>Pezizomycotina</taxon>
        <taxon>Sordariomycetes</taxon>
        <taxon>Xylariomycetidae</taxon>
        <taxon>Amphisphaeriales</taxon>
        <taxon>Apiosporaceae</taxon>
        <taxon>Apiospora</taxon>
    </lineage>
</organism>
<feature type="compositionally biased region" description="Basic and acidic residues" evidence="1">
    <location>
        <begin position="1"/>
        <end position="12"/>
    </location>
</feature>
<reference evidence="2 3" key="1">
    <citation type="submission" date="2023-01" db="EMBL/GenBank/DDBJ databases">
        <title>Analysis of 21 Apiospora genomes using comparative genomics revels a genus with tremendous synthesis potential of carbohydrate active enzymes and secondary metabolites.</title>
        <authorList>
            <person name="Sorensen T."/>
        </authorList>
    </citation>
    <scope>NUCLEOTIDE SEQUENCE [LARGE SCALE GENOMIC DNA]</scope>
    <source>
        <strain evidence="2 3">CBS 114990</strain>
    </source>
</reference>
<feature type="region of interest" description="Disordered" evidence="1">
    <location>
        <begin position="90"/>
        <end position="111"/>
    </location>
</feature>
<dbReference type="EMBL" id="JAQQWN010000004">
    <property type="protein sequence ID" value="KAK8088453.1"/>
    <property type="molecule type" value="Genomic_DNA"/>
</dbReference>
<dbReference type="GeneID" id="92040789"/>
<dbReference type="Proteomes" id="UP001433268">
    <property type="component" value="Unassembled WGS sequence"/>
</dbReference>
<keyword evidence="3" id="KW-1185">Reference proteome</keyword>
<name>A0ABR1WZ57_9PEZI</name>
<comment type="caution">
    <text evidence="2">The sequence shown here is derived from an EMBL/GenBank/DDBJ whole genome shotgun (WGS) entry which is preliminary data.</text>
</comment>
<protein>
    <submittedName>
        <fullName evidence="2">Uncharacterized protein</fullName>
    </submittedName>
</protein>
<proteinExistence type="predicted"/>
<sequence length="191" mass="20256">MISSNHGHDKLSSRAAGLVSPPEVSSQDGNAILGHADAAMDMEQTPIGGEGPMKTNGQITPLVLLVNSPATPFKKPDELGRMVGQFAGRAEPGHARVRRAPRAAEYGDGDFQRRDNNRRLGFVFDQAIATGNDGNETGVIDNTHTFSKAMLEAMGVGIFVVDHHHTIGSDGPDGGEPAYGFSDAYEDIFAL</sequence>
<gene>
    <name evidence="2" type="ORF">PG997_003414</name>
</gene>